<organism evidence="3 4">
    <name type="scientific">Gonapodya prolifera (strain JEL478)</name>
    <name type="common">Monoblepharis prolifera</name>
    <dbReference type="NCBI Taxonomy" id="1344416"/>
    <lineage>
        <taxon>Eukaryota</taxon>
        <taxon>Fungi</taxon>
        <taxon>Fungi incertae sedis</taxon>
        <taxon>Chytridiomycota</taxon>
        <taxon>Chytridiomycota incertae sedis</taxon>
        <taxon>Monoblepharidomycetes</taxon>
        <taxon>Monoblepharidales</taxon>
        <taxon>Gonapodyaceae</taxon>
        <taxon>Gonapodya</taxon>
    </lineage>
</organism>
<keyword evidence="4" id="KW-1185">Reference proteome</keyword>
<reference evidence="3 4" key="1">
    <citation type="journal article" date="2015" name="Genome Biol. Evol.">
        <title>Phylogenomic analyses indicate that early fungi evolved digesting cell walls of algal ancestors of land plants.</title>
        <authorList>
            <person name="Chang Y."/>
            <person name="Wang S."/>
            <person name="Sekimoto S."/>
            <person name="Aerts A.L."/>
            <person name="Choi C."/>
            <person name="Clum A."/>
            <person name="LaButti K.M."/>
            <person name="Lindquist E.A."/>
            <person name="Yee Ngan C."/>
            <person name="Ohm R.A."/>
            <person name="Salamov A.A."/>
            <person name="Grigoriev I.V."/>
            <person name="Spatafora J.W."/>
            <person name="Berbee M.L."/>
        </authorList>
    </citation>
    <scope>NUCLEOTIDE SEQUENCE [LARGE SCALE GENOMIC DNA]</scope>
    <source>
        <strain evidence="3 4">JEL478</strain>
    </source>
</reference>
<dbReference type="EMBL" id="KQ965746">
    <property type="protein sequence ID" value="KXS17510.1"/>
    <property type="molecule type" value="Genomic_DNA"/>
</dbReference>
<protein>
    <submittedName>
        <fullName evidence="3">Uncharacterized protein</fullName>
    </submittedName>
</protein>
<feature type="compositionally biased region" description="Basic residues" evidence="1">
    <location>
        <begin position="288"/>
        <end position="305"/>
    </location>
</feature>
<feature type="transmembrane region" description="Helical" evidence="2">
    <location>
        <begin position="533"/>
        <end position="559"/>
    </location>
</feature>
<keyword evidence="2" id="KW-1133">Transmembrane helix</keyword>
<evidence type="ECO:0000313" key="4">
    <source>
        <dbReference type="Proteomes" id="UP000070544"/>
    </source>
</evidence>
<dbReference type="Proteomes" id="UP000070544">
    <property type="component" value="Unassembled WGS sequence"/>
</dbReference>
<proteinExistence type="predicted"/>
<feature type="region of interest" description="Disordered" evidence="1">
    <location>
        <begin position="199"/>
        <end position="230"/>
    </location>
</feature>
<feature type="compositionally biased region" description="Low complexity" evidence="1">
    <location>
        <begin position="220"/>
        <end position="230"/>
    </location>
</feature>
<feature type="region of interest" description="Disordered" evidence="1">
    <location>
        <begin position="399"/>
        <end position="431"/>
    </location>
</feature>
<dbReference type="OrthoDB" id="2372055at2759"/>
<accession>A0A139AL91</accession>
<evidence type="ECO:0000313" key="3">
    <source>
        <dbReference type="EMBL" id="KXS17510.1"/>
    </source>
</evidence>
<dbReference type="AlphaFoldDB" id="A0A139AL91"/>
<feature type="compositionally biased region" description="Low complexity" evidence="1">
    <location>
        <begin position="273"/>
        <end position="284"/>
    </location>
</feature>
<feature type="transmembrane region" description="Helical" evidence="2">
    <location>
        <begin position="356"/>
        <end position="378"/>
    </location>
</feature>
<gene>
    <name evidence="3" type="ORF">M427DRAFT_492162</name>
</gene>
<evidence type="ECO:0000256" key="2">
    <source>
        <dbReference type="SAM" id="Phobius"/>
    </source>
</evidence>
<keyword evidence="2" id="KW-0812">Transmembrane</keyword>
<name>A0A139AL91_GONPJ</name>
<feature type="transmembrane region" description="Helical" evidence="2">
    <location>
        <begin position="328"/>
        <end position="350"/>
    </location>
</feature>
<keyword evidence="2" id="KW-0472">Membrane</keyword>
<sequence length="629" mass="66283">MAAAVGPSLESSHFPSAPLLPPTTLPASSPAGSPVQDAQLPSLPRSRRGQGAAIDLDPAIYALLTGPANAESSLRLASLLQSKLRINPQTGRLEAVAQMVPVPRAGISNPQPPIRNQPTVTSPLSPLSHQRLSLERYTADQTYFSERNSQGLSEEAPPPYSEAVDAIPLGVPMPIPLPPLREPPLRNMVLQHRAESAHGGLLDSHGRHGDGSPGGGAIRTGGRTAGAQGAQYGYPGTFHIYEHRSGLLQPPPFLHGGELPDESSAILVSDPTIATSETPSSSSPGPFRQHRSHRSGRSGNGRRRGASSTQSAKTPEKRWYFTPFKARLWLILGYALLVDLPLAVFCFAWVLSTLLLSVVLMIVPFVGVPVGLAVSVTWRALAKVDLYMLDAVIGDEGGSRVQSNAPTETEAAVAPHASPAGGVRRADARRPHRQLRQLPTIIVAPRRSASMELAMHRGSTRGVVLAAVGLPVSGSPQSAQGGSAGEVGNPIFDDTAPVPRNPLKEAGVIAGCCVSFTAMWGDRGTWGTVVYFLFYKFLLSLATFLTAVLALALFIPGYLCCISPLFFLTLEALAKAELKTAWTIIGGRESQSDNVDSVSLGTPAALSPDVLNGGSRVASVRLGAINSTS</sequence>
<feature type="region of interest" description="Disordered" evidence="1">
    <location>
        <begin position="1"/>
        <end position="51"/>
    </location>
</feature>
<evidence type="ECO:0000256" key="1">
    <source>
        <dbReference type="SAM" id="MobiDB-lite"/>
    </source>
</evidence>
<feature type="region of interest" description="Disordered" evidence="1">
    <location>
        <begin position="273"/>
        <end position="314"/>
    </location>
</feature>